<dbReference type="EMBL" id="MN036013">
    <property type="protein sequence ID" value="QDH91108.1"/>
    <property type="molecule type" value="Genomic_RNA"/>
</dbReference>
<dbReference type="InterPro" id="IPR007096">
    <property type="entry name" value="RNA-dir_Rpol_cat_phage"/>
</dbReference>
<keyword evidence="6" id="KW-0693">Viral RNA replication</keyword>
<organism evidence="11">
    <name type="scientific">Leviviridae sp</name>
    <dbReference type="NCBI Taxonomy" id="2027243"/>
    <lineage>
        <taxon>Viruses</taxon>
        <taxon>Riboviria</taxon>
        <taxon>Orthornavirae</taxon>
        <taxon>Lenarviricota</taxon>
        <taxon>Leviviricetes</taxon>
        <taxon>Norzivirales</taxon>
        <taxon>Fiersviridae</taxon>
    </lineage>
</organism>
<evidence type="ECO:0000256" key="8">
    <source>
        <dbReference type="ARBA" id="ARBA00048744"/>
    </source>
</evidence>
<evidence type="ECO:0000259" key="10">
    <source>
        <dbReference type="PROSITE" id="PS50522"/>
    </source>
</evidence>
<name>A0A514DBW1_9VIRU</name>
<comment type="catalytic activity">
    <reaction evidence="8">
        <text>RNA(n) + a ribonucleoside 5'-triphosphate = RNA(n+1) + diphosphate</text>
        <dbReference type="Rhea" id="RHEA:21248"/>
        <dbReference type="Rhea" id="RHEA-COMP:14527"/>
        <dbReference type="Rhea" id="RHEA-COMP:17342"/>
        <dbReference type="ChEBI" id="CHEBI:33019"/>
        <dbReference type="ChEBI" id="CHEBI:61557"/>
        <dbReference type="ChEBI" id="CHEBI:140395"/>
        <dbReference type="EC" id="2.7.7.48"/>
    </reaction>
</comment>
<gene>
    <name evidence="11" type="ORF">H4Bulk46757_000001</name>
</gene>
<evidence type="ECO:0000256" key="6">
    <source>
        <dbReference type="ARBA" id="ARBA00022953"/>
    </source>
</evidence>
<feature type="domain" description="RdRp catalytic" evidence="10">
    <location>
        <begin position="290"/>
        <end position="430"/>
    </location>
</feature>
<dbReference type="SUPFAM" id="SSF56672">
    <property type="entry name" value="DNA/RNA polymerases"/>
    <property type="match status" value="1"/>
</dbReference>
<dbReference type="PROSITE" id="PS50522">
    <property type="entry name" value="RDRP_PHAGE"/>
    <property type="match status" value="1"/>
</dbReference>
<keyword evidence="9" id="KW-0460">Magnesium</keyword>
<dbReference type="InterPro" id="IPR043502">
    <property type="entry name" value="DNA/RNA_pol_sf"/>
</dbReference>
<protein>
    <recommendedName>
        <fullName evidence="1">RNA-directed RNA polymerase</fullName>
        <ecNumber evidence="1">2.7.7.48</ecNumber>
    </recommendedName>
    <alternativeName>
        <fullName evidence="7">RNA replicase beta chain</fullName>
    </alternativeName>
</protein>
<keyword evidence="4" id="KW-0548">Nucleotidyltransferase</keyword>
<proteinExistence type="predicted"/>
<sequence length="603" mass="68080">MKSLLTLHLAVLRDVGLLCSVETGRDAIRLTSRTEDEGDSFLTITLPAFAKSLEKGLADGYWPRLNGFQHHRGLPAFMRGFLTRIFDTNGRILDSPDANCIWAVRQVCYLTHKIKRPTTPAREKKAILGFIETDRTLSTALDSITESEWTAFDKVVMRWFGEMFNDLDSKIASFELIPRHGPGAVADRLDHSQRWEFGYWTDRLESVFPSWRYRENIPTSVHPCPVPVDDELPVRVVTVPKTQSTPRIIAIEPSTVQYAQQGLKREIYEYVSRSPLSGILGFTDQTRNQVLALAGSLNGSLATLDLSEASDRVHLSLVKRLLKRWPHLKEFVLATRSRKASVNGEVIRLNKFASMGSALTFPIEALLFTAIAVMGVEQAEGKRLTPRNSMGRVSVYGDDIIIPVDATAAVIDLLELFGFKVNRSKSFWTGLFRESCGKEYYAGHDVSVIRLRAEVPTSRQDAVLIKRFTDFRNRAYSAGLWRLVKLCDPVLDRFRIPTQFVLEGRVAELGIIARESILPTPFRGSWDPNLQVWKRKVPILREKSVNYFVDGSAGLLKWFHEAAFIADDLGPSYENQERPHAFSIYMRGIESVPKDSMGRKACG</sequence>
<dbReference type="GO" id="GO:0003968">
    <property type="term" value="F:RNA-directed RNA polymerase activity"/>
    <property type="evidence" value="ECO:0007669"/>
    <property type="project" value="UniProtKB-KW"/>
</dbReference>
<feature type="binding site" evidence="9">
    <location>
        <position position="399"/>
    </location>
    <ligand>
        <name>Mg(2+)</name>
        <dbReference type="ChEBI" id="CHEBI:18420"/>
        <label>2</label>
    </ligand>
</feature>
<reference evidence="11" key="1">
    <citation type="submission" date="2019-05" db="EMBL/GenBank/DDBJ databases">
        <title>Metatranscriptomic reconstruction reveals RNA viruses with the potential to shape carbon cycling in soil.</title>
        <authorList>
            <person name="Starr E.P."/>
            <person name="Nuccio E."/>
            <person name="Pett-Ridge J."/>
            <person name="Banfield J.F."/>
            <person name="Firestone M.K."/>
        </authorList>
    </citation>
    <scope>NUCLEOTIDE SEQUENCE</scope>
    <source>
        <strain evidence="11">H4_Bulk_46_scaffold_757</strain>
    </source>
</reference>
<dbReference type="GO" id="GO:0000166">
    <property type="term" value="F:nucleotide binding"/>
    <property type="evidence" value="ECO:0007669"/>
    <property type="project" value="UniProtKB-KW"/>
</dbReference>
<dbReference type="Pfam" id="PF03431">
    <property type="entry name" value="RNA_replicase_B"/>
    <property type="match status" value="1"/>
</dbReference>
<feature type="binding site" evidence="9">
    <location>
        <position position="398"/>
    </location>
    <ligand>
        <name>Mg(2+)</name>
        <dbReference type="ChEBI" id="CHEBI:18420"/>
        <label>2</label>
    </ligand>
</feature>
<evidence type="ECO:0000256" key="4">
    <source>
        <dbReference type="ARBA" id="ARBA00022695"/>
    </source>
</evidence>
<evidence type="ECO:0000256" key="5">
    <source>
        <dbReference type="ARBA" id="ARBA00022741"/>
    </source>
</evidence>
<accession>A0A514DBW1</accession>
<evidence type="ECO:0000256" key="9">
    <source>
        <dbReference type="PIRSR" id="PIRSR605093-1"/>
    </source>
</evidence>
<evidence type="ECO:0000256" key="3">
    <source>
        <dbReference type="ARBA" id="ARBA00022679"/>
    </source>
</evidence>
<keyword evidence="3" id="KW-0808">Transferase</keyword>
<feature type="binding site" evidence="9">
    <location>
        <position position="305"/>
    </location>
    <ligand>
        <name>Mg(2+)</name>
        <dbReference type="ChEBI" id="CHEBI:18420"/>
        <label>2</label>
    </ligand>
</feature>
<keyword evidence="9" id="KW-0479">Metal-binding</keyword>
<evidence type="ECO:0000256" key="2">
    <source>
        <dbReference type="ARBA" id="ARBA00022484"/>
    </source>
</evidence>
<keyword evidence="5" id="KW-0547">Nucleotide-binding</keyword>
<dbReference type="GO" id="GO:0046872">
    <property type="term" value="F:metal ion binding"/>
    <property type="evidence" value="ECO:0007669"/>
    <property type="project" value="UniProtKB-KW"/>
</dbReference>
<dbReference type="InterPro" id="IPR005093">
    <property type="entry name" value="RNArep_beta"/>
</dbReference>
<feature type="non-terminal residue" evidence="11">
    <location>
        <position position="603"/>
    </location>
</feature>
<evidence type="ECO:0000256" key="7">
    <source>
        <dbReference type="ARBA" id="ARBA00030248"/>
    </source>
</evidence>
<evidence type="ECO:0000313" key="11">
    <source>
        <dbReference type="EMBL" id="QDH91108.1"/>
    </source>
</evidence>
<keyword evidence="2 11" id="KW-0696">RNA-directed RNA polymerase</keyword>
<dbReference type="GO" id="GO:0039694">
    <property type="term" value="P:viral RNA genome replication"/>
    <property type="evidence" value="ECO:0007669"/>
    <property type="project" value="InterPro"/>
</dbReference>
<dbReference type="EC" id="2.7.7.48" evidence="1"/>
<evidence type="ECO:0000256" key="1">
    <source>
        <dbReference type="ARBA" id="ARBA00012494"/>
    </source>
</evidence>
<comment type="cofactor">
    <cofactor evidence="9">
        <name>Mg(2+)</name>
        <dbReference type="ChEBI" id="CHEBI:18420"/>
    </cofactor>
    <text evidence="9">Binds 2 Mg(2+) per subunit.</text>
</comment>